<protein>
    <recommendedName>
        <fullName evidence="1">ParB protein family C-terminal domain-containing protein</fullName>
    </recommendedName>
</protein>
<keyword evidence="3" id="KW-1185">Reference proteome</keyword>
<sequence>MSVCCDGKVLDTFVSNIDGQLVNIQAEYSIPDQKDAIISAVKAELKLAEEKQSTDKAEVTPLAEFDTKGVFARKRVKGRNFSYEFGRLPASVQEELDSVITEVLKEYQK</sequence>
<dbReference type="EMBL" id="QFWT01000013">
    <property type="protein sequence ID" value="PWI31910.1"/>
    <property type="molecule type" value="Genomic_DNA"/>
</dbReference>
<dbReference type="InterPro" id="IPR014884">
    <property type="entry name" value="ParB_fam_C"/>
</dbReference>
<dbReference type="AlphaFoldDB" id="A0A2U3B539"/>
<organism evidence="2 3">
    <name type="scientific">Vibrio albus</name>
    <dbReference type="NCBI Taxonomy" id="2200953"/>
    <lineage>
        <taxon>Bacteria</taxon>
        <taxon>Pseudomonadati</taxon>
        <taxon>Pseudomonadota</taxon>
        <taxon>Gammaproteobacteria</taxon>
        <taxon>Vibrionales</taxon>
        <taxon>Vibrionaceae</taxon>
        <taxon>Vibrio</taxon>
    </lineage>
</organism>
<evidence type="ECO:0000313" key="3">
    <source>
        <dbReference type="Proteomes" id="UP000245362"/>
    </source>
</evidence>
<name>A0A2U3B539_9VIBR</name>
<evidence type="ECO:0000313" key="2">
    <source>
        <dbReference type="EMBL" id="PWI31910.1"/>
    </source>
</evidence>
<gene>
    <name evidence="2" type="ORF">DI392_17925</name>
</gene>
<dbReference type="OrthoDB" id="5719994at2"/>
<dbReference type="Proteomes" id="UP000245362">
    <property type="component" value="Unassembled WGS sequence"/>
</dbReference>
<feature type="domain" description="ParB protein family C-terminal" evidence="1">
    <location>
        <begin position="9"/>
        <end position="105"/>
    </location>
</feature>
<accession>A0A2U3B539</accession>
<proteinExistence type="predicted"/>
<evidence type="ECO:0000259" key="1">
    <source>
        <dbReference type="Pfam" id="PF08775"/>
    </source>
</evidence>
<dbReference type="Pfam" id="PF08775">
    <property type="entry name" value="ParB"/>
    <property type="match status" value="1"/>
</dbReference>
<comment type="caution">
    <text evidence="2">The sequence shown here is derived from an EMBL/GenBank/DDBJ whole genome shotgun (WGS) entry which is preliminary data.</text>
</comment>
<reference evidence="2 3" key="1">
    <citation type="submission" date="2018-05" db="EMBL/GenBank/DDBJ databases">
        <title>Vibrio limimaris sp. nov., isolated from marine sediment.</title>
        <authorList>
            <person name="Li C.-M."/>
        </authorList>
    </citation>
    <scope>NUCLEOTIDE SEQUENCE [LARGE SCALE GENOMIC DNA]</scope>
    <source>
        <strain evidence="2 3">E4404</strain>
    </source>
</reference>